<feature type="domain" description="GYF" evidence="2">
    <location>
        <begin position="70"/>
        <end position="126"/>
    </location>
</feature>
<proteinExistence type="predicted"/>
<sequence length="726" mass="81297">MEALLEPVTLSSNLGEARPRRATAAAISQDSDADAAPDADVAARDASPKKPTLWSKAGRQTRLNLLAYEPKKWQYTDEKGVTQGPASALKILKWLEAGLFNGRGDEIFFSAVGSKDKPACLADALPAILEDAYFSMEKQIAPRTFAEEKPEEPEIVEEPPMQFAEDVFSTEAALDIQKLHKSFGSCDLMVWLVPHQKHRLDDDDGGGREFRQPPKIYKIPVHSALLRISSPIWLSELTVIEERMRTRMKYQQLDESQVMMKYVIETSYPAAIRAVIQYIYGYRQELLQGDPFLMVSVYKEADKLEMRRLQAEVLRALSVPMSIGPLVALARAAEVLKVYPLLSEIIRILADSAYALFSGMRHLQLGPRGLQLLLNQDNIQLDELQIYICASAWLSQQDIPQTSWFYTVDSPRPMSSRPLSPTSVALSDSGHSRGAGRSTSKSKKDKKDNGLFADGTEDTRHDKKEDPKNRREEVVMAVYQSIRFDAMSPTQINACRDPRLDSLLLDACLRKFVHAEKKARVFPWTANDQFAVECDGSMFPVLVTRKSQLTASNKRTNQGSATWAWTVGDPRLVNEAMWAVEVVHTAKGRLHLGIAIEDRVSHTRIVCYLDPVEKIFVTGTITSDPSAVSYRTAQAGGCVKWSRRLARGDIVIVRVSVAISVLHLTIQVLRCKNMTASFMLPLRSPVRFPGQFLQRPFVTVWPFLEAFDFGDTLGVAEIQPNSIDIQ</sequence>
<organism evidence="3 4">
    <name type="scientific">Besnoitia besnoiti</name>
    <name type="common">Apicomplexan protozoan</name>
    <dbReference type="NCBI Taxonomy" id="94643"/>
    <lineage>
        <taxon>Eukaryota</taxon>
        <taxon>Sar</taxon>
        <taxon>Alveolata</taxon>
        <taxon>Apicomplexa</taxon>
        <taxon>Conoidasida</taxon>
        <taxon>Coccidia</taxon>
        <taxon>Eucoccidiorida</taxon>
        <taxon>Eimeriorina</taxon>
        <taxon>Sarcocystidae</taxon>
        <taxon>Besnoitia</taxon>
    </lineage>
</organism>
<dbReference type="Proteomes" id="UP000224006">
    <property type="component" value="Unassembled WGS sequence"/>
</dbReference>
<protein>
    <recommendedName>
        <fullName evidence="2">GYF domain-containing protein</fullName>
    </recommendedName>
</protein>
<evidence type="ECO:0000313" key="4">
    <source>
        <dbReference type="Proteomes" id="UP000224006"/>
    </source>
</evidence>
<dbReference type="GeneID" id="40312243"/>
<feature type="region of interest" description="Disordered" evidence="1">
    <location>
        <begin position="414"/>
        <end position="472"/>
    </location>
</feature>
<accession>A0A2A9M847</accession>
<evidence type="ECO:0000259" key="2">
    <source>
        <dbReference type="PROSITE" id="PS50829"/>
    </source>
</evidence>
<dbReference type="InterPro" id="IPR003169">
    <property type="entry name" value="GYF"/>
</dbReference>
<dbReference type="OrthoDB" id="360388at2759"/>
<name>A0A2A9M847_BESBE</name>
<feature type="region of interest" description="Disordered" evidence="1">
    <location>
        <begin position="1"/>
        <end position="52"/>
    </location>
</feature>
<dbReference type="AlphaFoldDB" id="A0A2A9M847"/>
<dbReference type="RefSeq" id="XP_029218174.1">
    <property type="nucleotide sequence ID" value="XM_029365690.1"/>
</dbReference>
<dbReference type="PROSITE" id="PS50829">
    <property type="entry name" value="GYF"/>
    <property type="match status" value="1"/>
</dbReference>
<keyword evidence="4" id="KW-1185">Reference proteome</keyword>
<gene>
    <name evidence="3" type="ORF">BESB_073170</name>
</gene>
<comment type="caution">
    <text evidence="3">The sequence shown here is derived from an EMBL/GenBank/DDBJ whole genome shotgun (WGS) entry which is preliminary data.</text>
</comment>
<dbReference type="InterPro" id="IPR035445">
    <property type="entry name" value="GYF-like_dom_sf"/>
</dbReference>
<dbReference type="InterPro" id="IPR011333">
    <property type="entry name" value="SKP1/BTB/POZ_sf"/>
</dbReference>
<feature type="compositionally biased region" description="Basic and acidic residues" evidence="1">
    <location>
        <begin position="457"/>
        <end position="472"/>
    </location>
</feature>
<dbReference type="EMBL" id="NWUJ01000007">
    <property type="protein sequence ID" value="PFH34165.1"/>
    <property type="molecule type" value="Genomic_DNA"/>
</dbReference>
<feature type="compositionally biased region" description="Low complexity" evidence="1">
    <location>
        <begin position="414"/>
        <end position="423"/>
    </location>
</feature>
<dbReference type="Gene3D" id="3.30.710.10">
    <property type="entry name" value="Potassium Channel Kv1.1, Chain A"/>
    <property type="match status" value="1"/>
</dbReference>
<dbReference type="KEGG" id="bbes:BESB_073170"/>
<evidence type="ECO:0000256" key="1">
    <source>
        <dbReference type="SAM" id="MobiDB-lite"/>
    </source>
</evidence>
<reference evidence="3 4" key="1">
    <citation type="submission" date="2017-09" db="EMBL/GenBank/DDBJ databases">
        <title>Genome sequencing of Besnoitia besnoiti strain Bb-Ger1.</title>
        <authorList>
            <person name="Schares G."/>
            <person name="Venepally P."/>
            <person name="Lorenzi H.A."/>
        </authorList>
    </citation>
    <scope>NUCLEOTIDE SEQUENCE [LARGE SCALE GENOMIC DNA]</scope>
    <source>
        <strain evidence="3 4">Bb-Ger1</strain>
    </source>
</reference>
<dbReference type="VEuPathDB" id="ToxoDB:BESB_073170"/>
<evidence type="ECO:0000313" key="3">
    <source>
        <dbReference type="EMBL" id="PFH34165.1"/>
    </source>
</evidence>
<dbReference type="SUPFAM" id="SSF55277">
    <property type="entry name" value="GYF domain"/>
    <property type="match status" value="1"/>
</dbReference>